<keyword evidence="1" id="KW-1133">Transmembrane helix</keyword>
<keyword evidence="1" id="KW-0812">Transmembrane</keyword>
<organism evidence="2">
    <name type="scientific">marine sediment metagenome</name>
    <dbReference type="NCBI Taxonomy" id="412755"/>
    <lineage>
        <taxon>unclassified sequences</taxon>
        <taxon>metagenomes</taxon>
        <taxon>ecological metagenomes</taxon>
    </lineage>
</organism>
<feature type="transmembrane region" description="Helical" evidence="1">
    <location>
        <begin position="25"/>
        <end position="47"/>
    </location>
</feature>
<evidence type="ECO:0000313" key="2">
    <source>
        <dbReference type="EMBL" id="GAI20181.1"/>
    </source>
</evidence>
<dbReference type="AlphaFoldDB" id="X1MQ67"/>
<reference evidence="2" key="1">
    <citation type="journal article" date="2014" name="Front. Microbiol.">
        <title>High frequency of phylogenetically diverse reductive dehalogenase-homologous genes in deep subseafloor sedimentary metagenomes.</title>
        <authorList>
            <person name="Kawai M."/>
            <person name="Futagami T."/>
            <person name="Toyoda A."/>
            <person name="Takaki Y."/>
            <person name="Nishi S."/>
            <person name="Hori S."/>
            <person name="Arai W."/>
            <person name="Tsubouchi T."/>
            <person name="Morono Y."/>
            <person name="Uchiyama I."/>
            <person name="Ito T."/>
            <person name="Fujiyama A."/>
            <person name="Inagaki F."/>
            <person name="Takami H."/>
        </authorList>
    </citation>
    <scope>NUCLEOTIDE SEQUENCE</scope>
    <source>
        <strain evidence="2">Expedition CK06-06</strain>
    </source>
</reference>
<sequence length="90" mass="8626">MKKPTLLSTPKESLIDYGYGVGGGIVYFLASNLLGSGLLGSLGAAALAGSVIKGPRGTVIATVLGFQGILSSMGAAGGVGAAGGARGEVM</sequence>
<proteinExistence type="predicted"/>
<protein>
    <submittedName>
        <fullName evidence="2">Uncharacterized protein</fullName>
    </submittedName>
</protein>
<comment type="caution">
    <text evidence="2">The sequence shown here is derived from an EMBL/GenBank/DDBJ whole genome shotgun (WGS) entry which is preliminary data.</text>
</comment>
<accession>X1MQ67</accession>
<evidence type="ECO:0000256" key="1">
    <source>
        <dbReference type="SAM" id="Phobius"/>
    </source>
</evidence>
<name>X1MQ67_9ZZZZ</name>
<dbReference type="EMBL" id="BARV01015837">
    <property type="protein sequence ID" value="GAI20181.1"/>
    <property type="molecule type" value="Genomic_DNA"/>
</dbReference>
<gene>
    <name evidence="2" type="ORF">S06H3_27316</name>
</gene>
<feature type="transmembrane region" description="Helical" evidence="1">
    <location>
        <begin position="59"/>
        <end position="82"/>
    </location>
</feature>
<keyword evidence="1" id="KW-0472">Membrane</keyword>